<proteinExistence type="predicted"/>
<accession>A0A7W5G2Y2</accession>
<evidence type="ECO:0000313" key="2">
    <source>
        <dbReference type="Proteomes" id="UP000518315"/>
    </source>
</evidence>
<keyword evidence="2" id="KW-1185">Reference proteome</keyword>
<dbReference type="AlphaFoldDB" id="A0A7W5G2Y2"/>
<gene>
    <name evidence="1" type="ORF">FHS26_006098</name>
</gene>
<evidence type="ECO:0000313" key="1">
    <source>
        <dbReference type="EMBL" id="MBB3138320.1"/>
    </source>
</evidence>
<dbReference type="Proteomes" id="UP000518315">
    <property type="component" value="Unassembled WGS sequence"/>
</dbReference>
<comment type="caution">
    <text evidence="1">The sequence shown here is derived from an EMBL/GenBank/DDBJ whole genome shotgun (WGS) entry which is preliminary data.</text>
</comment>
<dbReference type="EMBL" id="JACHXH010000030">
    <property type="protein sequence ID" value="MBB3138320.1"/>
    <property type="molecule type" value="Genomic_DNA"/>
</dbReference>
<reference evidence="1 2" key="1">
    <citation type="submission" date="2020-08" db="EMBL/GenBank/DDBJ databases">
        <title>Genomic Encyclopedia of Type Strains, Phase III (KMG-III): the genomes of soil and plant-associated and newly described type strains.</title>
        <authorList>
            <person name="Whitman W."/>
        </authorList>
    </citation>
    <scope>NUCLEOTIDE SEQUENCE [LARGE SCALE GENOMIC DNA]</scope>
    <source>
        <strain evidence="1 2">CECT 4113</strain>
    </source>
</reference>
<name>A0A7W5G2Y2_9HYPH</name>
<protein>
    <submittedName>
        <fullName evidence="1">Uncharacterized protein</fullName>
    </submittedName>
</protein>
<organism evidence="1 2">
    <name type="scientific">Rhizobium pisi</name>
    <dbReference type="NCBI Taxonomy" id="574561"/>
    <lineage>
        <taxon>Bacteria</taxon>
        <taxon>Pseudomonadati</taxon>
        <taxon>Pseudomonadota</taxon>
        <taxon>Alphaproteobacteria</taxon>
        <taxon>Hyphomicrobiales</taxon>
        <taxon>Rhizobiaceae</taxon>
        <taxon>Rhizobium/Agrobacterium group</taxon>
        <taxon>Rhizobium</taxon>
    </lineage>
</organism>
<sequence>MVIFPLFLAGISGNLGVEDEKAGLQFGHMGTDTRTVLFKQRAALRFRADAALPQSCVVQHFPNRHPGRFETVEKFYPDQD</sequence>